<feature type="compositionally biased region" description="Low complexity" evidence="15">
    <location>
        <begin position="48"/>
        <end position="59"/>
    </location>
</feature>
<evidence type="ECO:0000256" key="1">
    <source>
        <dbReference type="ARBA" id="ARBA00004477"/>
    </source>
</evidence>
<evidence type="ECO:0000256" key="13">
    <source>
        <dbReference type="ARBA" id="ARBA00023136"/>
    </source>
</evidence>
<proteinExistence type="inferred from homology"/>
<dbReference type="EMBL" id="AZIL01000606">
    <property type="protein sequence ID" value="EWM26824.1"/>
    <property type="molecule type" value="Genomic_DNA"/>
</dbReference>
<feature type="region of interest" description="Disordered" evidence="15">
    <location>
        <begin position="45"/>
        <end position="162"/>
    </location>
</feature>
<evidence type="ECO:0000256" key="2">
    <source>
        <dbReference type="ARBA" id="ARBA00004771"/>
    </source>
</evidence>
<gene>
    <name evidence="17" type="ORF">Naga_100018g41</name>
</gene>
<dbReference type="EC" id="2.3.1.20" evidence="5"/>
<keyword evidence="13 16" id="KW-0472">Membrane</keyword>
<feature type="transmembrane region" description="Helical" evidence="16">
    <location>
        <begin position="215"/>
        <end position="239"/>
    </location>
</feature>
<evidence type="ECO:0000256" key="8">
    <source>
        <dbReference type="ARBA" id="ARBA00022692"/>
    </source>
</evidence>
<keyword evidence="12" id="KW-0443">Lipid metabolism</keyword>
<evidence type="ECO:0000256" key="11">
    <source>
        <dbReference type="ARBA" id="ARBA00022989"/>
    </source>
</evidence>
<dbReference type="GO" id="GO:0019432">
    <property type="term" value="P:triglyceride biosynthetic process"/>
    <property type="evidence" value="ECO:0007669"/>
    <property type="project" value="TreeGrafter"/>
</dbReference>
<feature type="transmembrane region" description="Helical" evidence="16">
    <location>
        <begin position="245"/>
        <end position="265"/>
    </location>
</feature>
<dbReference type="CDD" id="cd07987">
    <property type="entry name" value="LPLAT_MGAT-like"/>
    <property type="match status" value="1"/>
</dbReference>
<evidence type="ECO:0000256" key="12">
    <source>
        <dbReference type="ARBA" id="ARBA00023098"/>
    </source>
</evidence>
<keyword evidence="7" id="KW-0808">Transferase</keyword>
<evidence type="ECO:0000313" key="17">
    <source>
        <dbReference type="EMBL" id="EWM26824.1"/>
    </source>
</evidence>
<evidence type="ECO:0000313" key="18">
    <source>
        <dbReference type="Proteomes" id="UP000019335"/>
    </source>
</evidence>
<evidence type="ECO:0000256" key="9">
    <source>
        <dbReference type="ARBA" id="ARBA00022798"/>
    </source>
</evidence>
<dbReference type="GO" id="GO:0006071">
    <property type="term" value="P:glycerol metabolic process"/>
    <property type="evidence" value="ECO:0007669"/>
    <property type="project" value="UniProtKB-KW"/>
</dbReference>
<evidence type="ECO:0000256" key="16">
    <source>
        <dbReference type="SAM" id="Phobius"/>
    </source>
</evidence>
<evidence type="ECO:0000256" key="7">
    <source>
        <dbReference type="ARBA" id="ARBA00022679"/>
    </source>
</evidence>
<evidence type="ECO:0000256" key="10">
    <source>
        <dbReference type="ARBA" id="ARBA00022824"/>
    </source>
</evidence>
<dbReference type="SUPFAM" id="SSF69593">
    <property type="entry name" value="Glycerol-3-phosphate (1)-acyltransferase"/>
    <property type="match status" value="1"/>
</dbReference>
<keyword evidence="14" id="KW-0012">Acyltransferase</keyword>
<sequence length="519" mass="57879">MIPTCQPPSGLTHPSFTYLFQAKSWEAPAVRHRSAVSHMTAFFRRRNGSGSSTSSSSSSLAEDKHSILSSEIDPLPCSPSTTASTWKGPDVANKARESTCLAPSHSTTSQGAAVPGQNGAIATTEDASKSDIGHLQRPPQDPLTEQILDTGNKGTAGQGHRRRTSATLSSWASFSSSNTLSFLTGEDSSIVAPVRGPAKLDFSTPVHPATQAVDFVITFLLVHYIQVFYSLVFLFIYLVRHGYRWPLVLAGLYLPSYFIPFQRLGGWPFRLLMRRPFWRCVQRTLAFKVEREVELSPATQYIFGWHPHGILLLSRFAIYGGLWEKLFPGVHFKTLAASPLFWIPPIREVSILLGGVDAGRASANRALRDGYSVSLYPGGSKEIYTTNPYTPETTLVLKIRKGFIRMALRYGCPLVPVYTFGEKYAYHRLGHATGFAHWLLAVLRVPFLIFWGRWCTFMPLKHTQVSVVVGKPLPVPKIEGEPAPEVVEEWLQRYCDEVQALFQRHKHKYARPEEFVAIS</sequence>
<comment type="similarity">
    <text evidence="4">Belongs to the diacylglycerol acyltransferase family.</text>
</comment>
<comment type="pathway">
    <text evidence="3">Lipid metabolism.</text>
</comment>
<reference evidence="17 18" key="1">
    <citation type="journal article" date="2014" name="Mol. Plant">
        <title>Chromosome Scale Genome Assembly and Transcriptome Profiling of Nannochloropsis gaditana in Nitrogen Depletion.</title>
        <authorList>
            <person name="Corteggiani Carpinelli E."/>
            <person name="Telatin A."/>
            <person name="Vitulo N."/>
            <person name="Forcato C."/>
            <person name="D'Angelo M."/>
            <person name="Schiavon R."/>
            <person name="Vezzi A."/>
            <person name="Giacometti G.M."/>
            <person name="Morosinotto T."/>
            <person name="Valle G."/>
        </authorList>
    </citation>
    <scope>NUCLEOTIDE SEQUENCE [LARGE SCALE GENOMIC DNA]</scope>
    <source>
        <strain evidence="17 18">B-31</strain>
    </source>
</reference>
<evidence type="ECO:0000256" key="14">
    <source>
        <dbReference type="ARBA" id="ARBA00023315"/>
    </source>
</evidence>
<dbReference type="Proteomes" id="UP000019335">
    <property type="component" value="Chromosome 8"/>
</dbReference>
<dbReference type="GO" id="GO:0004144">
    <property type="term" value="F:diacylglycerol O-acyltransferase activity"/>
    <property type="evidence" value="ECO:0007669"/>
    <property type="project" value="UniProtKB-EC"/>
</dbReference>
<protein>
    <recommendedName>
        <fullName evidence="5">diacylglycerol O-acyltransferase</fullName>
        <ecNumber evidence="5">2.3.1.20</ecNumber>
    </recommendedName>
</protein>
<keyword evidence="9" id="KW-0319">Glycerol metabolism</keyword>
<keyword evidence="10" id="KW-0256">Endoplasmic reticulum</keyword>
<evidence type="ECO:0000256" key="4">
    <source>
        <dbReference type="ARBA" id="ARBA00005420"/>
    </source>
</evidence>
<dbReference type="Pfam" id="PF03982">
    <property type="entry name" value="DAGAT"/>
    <property type="match status" value="1"/>
</dbReference>
<comment type="subcellular location">
    <subcellularLocation>
        <location evidence="1">Endoplasmic reticulum membrane</location>
        <topology evidence="1">Multi-pass membrane protein</topology>
    </subcellularLocation>
</comment>
<comment type="caution">
    <text evidence="17">The sequence shown here is derived from an EMBL/GenBank/DDBJ whole genome shotgun (WGS) entry which is preliminary data.</text>
</comment>
<comment type="pathway">
    <text evidence="2">Glycerolipid metabolism; triacylglycerol biosynthesis.</text>
</comment>
<organism evidence="17 18">
    <name type="scientific">Nannochloropsis gaditana</name>
    <dbReference type="NCBI Taxonomy" id="72520"/>
    <lineage>
        <taxon>Eukaryota</taxon>
        <taxon>Sar</taxon>
        <taxon>Stramenopiles</taxon>
        <taxon>Ochrophyta</taxon>
        <taxon>Eustigmatophyceae</taxon>
        <taxon>Eustigmatales</taxon>
        <taxon>Monodopsidaceae</taxon>
        <taxon>Nannochloropsis</taxon>
    </lineage>
</organism>
<evidence type="ECO:0000256" key="6">
    <source>
        <dbReference type="ARBA" id="ARBA00022516"/>
    </source>
</evidence>
<evidence type="ECO:0000256" key="15">
    <source>
        <dbReference type="SAM" id="MobiDB-lite"/>
    </source>
</evidence>
<dbReference type="AlphaFoldDB" id="W7U2A6"/>
<keyword evidence="6" id="KW-0444">Lipid biosynthesis</keyword>
<name>W7U2A6_9STRA</name>
<keyword evidence="11 16" id="KW-1133">Transmembrane helix</keyword>
<accession>W7U2A6</accession>
<dbReference type="GO" id="GO:0005789">
    <property type="term" value="C:endoplasmic reticulum membrane"/>
    <property type="evidence" value="ECO:0007669"/>
    <property type="project" value="UniProtKB-SubCell"/>
</dbReference>
<evidence type="ECO:0000256" key="5">
    <source>
        <dbReference type="ARBA" id="ARBA00013244"/>
    </source>
</evidence>
<evidence type="ECO:0000256" key="3">
    <source>
        <dbReference type="ARBA" id="ARBA00005189"/>
    </source>
</evidence>
<dbReference type="PANTHER" id="PTHR12317">
    <property type="entry name" value="DIACYLGLYCEROL O-ACYLTRANSFERASE"/>
    <property type="match status" value="1"/>
</dbReference>
<dbReference type="PANTHER" id="PTHR12317:SF0">
    <property type="entry name" value="ACYLTRANSFERASE"/>
    <property type="match status" value="1"/>
</dbReference>
<dbReference type="InterPro" id="IPR007130">
    <property type="entry name" value="DAGAT"/>
</dbReference>
<dbReference type="OrthoDB" id="264532at2759"/>
<keyword evidence="18" id="KW-1185">Reference proteome</keyword>
<keyword evidence="8 16" id="KW-0812">Transmembrane</keyword>